<protein>
    <recommendedName>
        <fullName evidence="9">Multidrug-efflux transporter</fullName>
    </recommendedName>
</protein>
<evidence type="ECO:0000256" key="6">
    <source>
        <dbReference type="ARBA" id="ARBA00022989"/>
    </source>
</evidence>
<feature type="transmembrane region" description="Helical" evidence="10">
    <location>
        <begin position="12"/>
        <end position="36"/>
    </location>
</feature>
<dbReference type="InterPro" id="IPR048279">
    <property type="entry name" value="MdtK-like"/>
</dbReference>
<evidence type="ECO:0000256" key="4">
    <source>
        <dbReference type="ARBA" id="ARBA00022475"/>
    </source>
</evidence>
<evidence type="ECO:0000256" key="8">
    <source>
        <dbReference type="ARBA" id="ARBA00023136"/>
    </source>
</evidence>
<gene>
    <name evidence="11" type="ORF">MQE35_08190</name>
</gene>
<feature type="transmembrane region" description="Helical" evidence="10">
    <location>
        <begin position="316"/>
        <end position="336"/>
    </location>
</feature>
<feature type="transmembrane region" description="Helical" evidence="10">
    <location>
        <begin position="160"/>
        <end position="184"/>
    </location>
</feature>
<evidence type="ECO:0000256" key="9">
    <source>
        <dbReference type="ARBA" id="ARBA00031636"/>
    </source>
</evidence>
<keyword evidence="7" id="KW-0406">Ion transport</keyword>
<feature type="transmembrane region" description="Helical" evidence="10">
    <location>
        <begin position="348"/>
        <end position="372"/>
    </location>
</feature>
<keyword evidence="3" id="KW-0050">Antiport</keyword>
<feature type="transmembrane region" description="Helical" evidence="10">
    <location>
        <begin position="196"/>
        <end position="216"/>
    </location>
</feature>
<reference evidence="11" key="1">
    <citation type="submission" date="2022-03" db="EMBL/GenBank/DDBJ databases">
        <title>Description of Abyssus ytuae gen. nov., sp. nov., a novel member of the family Flavobacteriaceae isolated from the sediment of Mariana Trench.</title>
        <authorList>
            <person name="Zhang J."/>
            <person name="Xu X."/>
        </authorList>
    </citation>
    <scope>NUCLEOTIDE SEQUENCE</scope>
    <source>
        <strain evidence="11">MT3330</strain>
    </source>
</reference>
<keyword evidence="2" id="KW-0813">Transport</keyword>
<evidence type="ECO:0000313" key="12">
    <source>
        <dbReference type="Proteomes" id="UP000831290"/>
    </source>
</evidence>
<sequence>MKEKINFKEINKLAIPAIIAGIAEPLISLTDVAIIGNVKENAVEALAAAGIVGSFISAIIWIVAQTKTAISAIVSQHFGAKRIHAVKTLVPQVIAFNFLFSIIIYITTSWFAKAIFSAYNAEGLILNYAQDYYNIRALGYPLTLVTFALFGVFRGLQNTVWAMICSITGGIVNVILDYILVYGIEGYLPALHLKGAAYASVIAQAVILILALFFFFTRTPFSLKLRRKINPNMKVLLIMSANLFVRTAALNFAIYLANAYATNYGKNYIAALSVLMNIWLFFAYFIDGYANAANALSGKLLGAGEYKKLWFLSKDISKYAIVISFFIILFCFIFYSKIGLIFNKDEEVLFLFSSVFWIVLLMQPINAIAFVFDGIFKGLGEAQYLRNVLLAATFVGFWPVLIISDYFKLNLYGIWIAFTVWMLIRSSALVIKFRNKYLKAT</sequence>
<dbReference type="PANTHER" id="PTHR43298:SF2">
    <property type="entry name" value="FMN_FAD EXPORTER YEEO-RELATED"/>
    <property type="match status" value="1"/>
</dbReference>
<dbReference type="GO" id="GO:0005886">
    <property type="term" value="C:plasma membrane"/>
    <property type="evidence" value="ECO:0007669"/>
    <property type="project" value="UniProtKB-SubCell"/>
</dbReference>
<dbReference type="PANTHER" id="PTHR43298">
    <property type="entry name" value="MULTIDRUG RESISTANCE PROTEIN NORM-RELATED"/>
    <property type="match status" value="1"/>
</dbReference>
<feature type="transmembrane region" description="Helical" evidence="10">
    <location>
        <begin position="409"/>
        <end position="431"/>
    </location>
</feature>
<comment type="subcellular location">
    <subcellularLocation>
        <location evidence="1">Cell membrane</location>
        <topology evidence="1">Multi-pass membrane protein</topology>
    </subcellularLocation>
</comment>
<keyword evidence="12" id="KW-1185">Reference proteome</keyword>
<feature type="transmembrane region" description="Helical" evidence="10">
    <location>
        <begin position="85"/>
        <end position="112"/>
    </location>
</feature>
<dbReference type="RefSeq" id="WP_255845882.1">
    <property type="nucleotide sequence ID" value="NZ_CP094358.1"/>
</dbReference>
<dbReference type="NCBIfam" id="TIGR00797">
    <property type="entry name" value="matE"/>
    <property type="match status" value="1"/>
</dbReference>
<evidence type="ECO:0000256" key="3">
    <source>
        <dbReference type="ARBA" id="ARBA00022449"/>
    </source>
</evidence>
<dbReference type="KEGG" id="fbm:MQE35_08190"/>
<evidence type="ECO:0000256" key="1">
    <source>
        <dbReference type="ARBA" id="ARBA00004651"/>
    </source>
</evidence>
<dbReference type="GO" id="GO:0042910">
    <property type="term" value="F:xenobiotic transmembrane transporter activity"/>
    <property type="evidence" value="ECO:0007669"/>
    <property type="project" value="InterPro"/>
</dbReference>
<name>A0A9E7A3M3_9FLAO</name>
<evidence type="ECO:0000256" key="10">
    <source>
        <dbReference type="SAM" id="Phobius"/>
    </source>
</evidence>
<evidence type="ECO:0000256" key="7">
    <source>
        <dbReference type="ARBA" id="ARBA00023065"/>
    </source>
</evidence>
<keyword evidence="4" id="KW-1003">Cell membrane</keyword>
<keyword evidence="8 10" id="KW-0472">Membrane</keyword>
<evidence type="ECO:0000313" key="11">
    <source>
        <dbReference type="EMBL" id="UOB19266.1"/>
    </source>
</evidence>
<evidence type="ECO:0000256" key="5">
    <source>
        <dbReference type="ARBA" id="ARBA00022692"/>
    </source>
</evidence>
<dbReference type="InterPro" id="IPR002528">
    <property type="entry name" value="MATE_fam"/>
</dbReference>
<dbReference type="GO" id="GO:0006811">
    <property type="term" value="P:monoatomic ion transport"/>
    <property type="evidence" value="ECO:0007669"/>
    <property type="project" value="UniProtKB-KW"/>
</dbReference>
<organism evidence="11 12">
    <name type="scientific">Abyssalbus ytuae</name>
    <dbReference type="NCBI Taxonomy" id="2926907"/>
    <lineage>
        <taxon>Bacteria</taxon>
        <taxon>Pseudomonadati</taxon>
        <taxon>Bacteroidota</taxon>
        <taxon>Flavobacteriia</taxon>
        <taxon>Flavobacteriales</taxon>
        <taxon>Flavobacteriaceae</taxon>
        <taxon>Abyssalbus</taxon>
    </lineage>
</organism>
<evidence type="ECO:0000256" key="2">
    <source>
        <dbReference type="ARBA" id="ARBA00022448"/>
    </source>
</evidence>
<dbReference type="Pfam" id="PF01554">
    <property type="entry name" value="MatE"/>
    <property type="match status" value="2"/>
</dbReference>
<accession>A0A9E7A3M3</accession>
<feature type="transmembrane region" description="Helical" evidence="10">
    <location>
        <begin position="384"/>
        <end position="403"/>
    </location>
</feature>
<keyword evidence="5 10" id="KW-0812">Transmembrane</keyword>
<feature type="transmembrane region" description="Helical" evidence="10">
    <location>
        <begin position="236"/>
        <end position="256"/>
    </location>
</feature>
<feature type="transmembrane region" description="Helical" evidence="10">
    <location>
        <begin position="132"/>
        <end position="153"/>
    </location>
</feature>
<dbReference type="EMBL" id="CP094358">
    <property type="protein sequence ID" value="UOB19266.1"/>
    <property type="molecule type" value="Genomic_DNA"/>
</dbReference>
<dbReference type="InterPro" id="IPR050222">
    <property type="entry name" value="MATE_MdtK"/>
</dbReference>
<feature type="transmembrane region" description="Helical" evidence="10">
    <location>
        <begin position="42"/>
        <end position="64"/>
    </location>
</feature>
<keyword evidence="6 10" id="KW-1133">Transmembrane helix</keyword>
<feature type="transmembrane region" description="Helical" evidence="10">
    <location>
        <begin position="268"/>
        <end position="286"/>
    </location>
</feature>
<dbReference type="Proteomes" id="UP000831290">
    <property type="component" value="Chromosome"/>
</dbReference>
<dbReference type="AlphaFoldDB" id="A0A9E7A3M3"/>
<proteinExistence type="predicted"/>
<dbReference type="GO" id="GO:0015297">
    <property type="term" value="F:antiporter activity"/>
    <property type="evidence" value="ECO:0007669"/>
    <property type="project" value="UniProtKB-KW"/>
</dbReference>
<dbReference type="PIRSF" id="PIRSF006603">
    <property type="entry name" value="DinF"/>
    <property type="match status" value="1"/>
</dbReference>